<keyword evidence="2" id="KW-1185">Reference proteome</keyword>
<accession>A0ABX5R879</accession>
<dbReference type="EMBL" id="CP026512">
    <property type="protein sequence ID" value="QAX81538.1"/>
    <property type="molecule type" value="Genomic_DNA"/>
</dbReference>
<name>A0ABX5R879_9PSED</name>
<protein>
    <recommendedName>
        <fullName evidence="3">Transcriptional regulator</fullName>
    </recommendedName>
</protein>
<gene>
    <name evidence="1" type="ORF">C3B55_00172</name>
</gene>
<sequence length="36" mass="4250">MMQYTLYEFIKNINYCALRLLALLDKSPTVTNRLAQ</sequence>
<dbReference type="Proteomes" id="UP000288953">
    <property type="component" value="Chromosome"/>
</dbReference>
<organism evidence="1 2">
    <name type="scientific">Candidatus Pseudomonas adelgestsugas</name>
    <dbReference type="NCBI Taxonomy" id="1302376"/>
    <lineage>
        <taxon>Bacteria</taxon>
        <taxon>Pseudomonadati</taxon>
        <taxon>Pseudomonadota</taxon>
        <taxon>Gammaproteobacteria</taxon>
        <taxon>Pseudomonadales</taxon>
        <taxon>Pseudomonadaceae</taxon>
        <taxon>Pseudomonas</taxon>
    </lineage>
</organism>
<evidence type="ECO:0000313" key="2">
    <source>
        <dbReference type="Proteomes" id="UP000288953"/>
    </source>
</evidence>
<evidence type="ECO:0008006" key="3">
    <source>
        <dbReference type="Google" id="ProtNLM"/>
    </source>
</evidence>
<reference evidence="1 2" key="1">
    <citation type="journal article" date="2018" name="Genome Biol. Evol.">
        <title>Partnering With a Pest: Genomes of Hemlock Woolly Adelgid Symbionts Reveal Atypical Nutritional Provisioning Patterns in Dual-Obligate Bacteria.</title>
        <authorList>
            <person name="Weglarz K.M."/>
            <person name="Havill N.P."/>
            <person name="Burke G.R."/>
            <person name="von Dohlen C.D."/>
        </authorList>
    </citation>
    <scope>NUCLEOTIDE SEQUENCE [LARGE SCALE GENOMIC DNA]</scope>
    <source>
        <strain evidence="1 2">HWA_ENA</strain>
    </source>
</reference>
<evidence type="ECO:0000313" key="1">
    <source>
        <dbReference type="EMBL" id="QAX81538.1"/>
    </source>
</evidence>
<proteinExistence type="predicted"/>